<dbReference type="Proteomes" id="UP001150538">
    <property type="component" value="Unassembled WGS sequence"/>
</dbReference>
<keyword evidence="1" id="KW-1133">Transmembrane helix</keyword>
<keyword evidence="1" id="KW-0812">Transmembrane</keyword>
<evidence type="ECO:0000256" key="1">
    <source>
        <dbReference type="SAM" id="Phobius"/>
    </source>
</evidence>
<comment type="caution">
    <text evidence="2">The sequence shown here is derived from an EMBL/GenBank/DDBJ whole genome shotgun (WGS) entry which is preliminary data.</text>
</comment>
<dbReference type="EMBL" id="JANBPU010000075">
    <property type="protein sequence ID" value="KAJ1917310.1"/>
    <property type="molecule type" value="Genomic_DNA"/>
</dbReference>
<proteinExistence type="predicted"/>
<reference evidence="2" key="1">
    <citation type="submission" date="2022-07" db="EMBL/GenBank/DDBJ databases">
        <title>Phylogenomic reconstructions and comparative analyses of Kickxellomycotina fungi.</title>
        <authorList>
            <person name="Reynolds N.K."/>
            <person name="Stajich J.E."/>
            <person name="Barry K."/>
            <person name="Grigoriev I.V."/>
            <person name="Crous P."/>
            <person name="Smith M.E."/>
        </authorList>
    </citation>
    <scope>NUCLEOTIDE SEQUENCE</scope>
    <source>
        <strain evidence="2">NBRC 100468</strain>
    </source>
</reference>
<keyword evidence="1" id="KW-0472">Membrane</keyword>
<gene>
    <name evidence="2" type="ORF">H4219_003269</name>
</gene>
<dbReference type="AlphaFoldDB" id="A0A9W7ZW12"/>
<evidence type="ECO:0000313" key="2">
    <source>
        <dbReference type="EMBL" id="KAJ1917310.1"/>
    </source>
</evidence>
<organism evidence="2 3">
    <name type="scientific">Mycoemilia scoparia</name>
    <dbReference type="NCBI Taxonomy" id="417184"/>
    <lineage>
        <taxon>Eukaryota</taxon>
        <taxon>Fungi</taxon>
        <taxon>Fungi incertae sedis</taxon>
        <taxon>Zoopagomycota</taxon>
        <taxon>Kickxellomycotina</taxon>
        <taxon>Kickxellomycetes</taxon>
        <taxon>Kickxellales</taxon>
        <taxon>Kickxellaceae</taxon>
        <taxon>Mycoemilia</taxon>
    </lineage>
</organism>
<feature type="transmembrane region" description="Helical" evidence="1">
    <location>
        <begin position="169"/>
        <end position="188"/>
    </location>
</feature>
<dbReference type="OrthoDB" id="10020333at2759"/>
<accession>A0A9W7ZW12</accession>
<protein>
    <submittedName>
        <fullName evidence="2">Uncharacterized protein</fullName>
    </submittedName>
</protein>
<sequence>MWNNDTVNVVFDNVAYIYPVPTIDDKTYGYSGSVYIPKSATCALSALSETYERSTQSNAEPGIMLLPYHVCKDEWKDILKKEVLEKRAIAGLLVVFKSDASENSSSIEVKKGELDAPVWVVNTIAGTYLIEGLNYDHGGKFRHPKMDSTGRVWVEIDKSPGDTISKRSFFFKAMICIGVVGVLCLILGK</sequence>
<keyword evidence="3" id="KW-1185">Reference proteome</keyword>
<evidence type="ECO:0000313" key="3">
    <source>
        <dbReference type="Proteomes" id="UP001150538"/>
    </source>
</evidence>
<name>A0A9W7ZW12_9FUNG</name>